<reference evidence="2" key="1">
    <citation type="journal article" date="2015" name="Nature">
        <title>Complex archaea that bridge the gap between prokaryotes and eukaryotes.</title>
        <authorList>
            <person name="Spang A."/>
            <person name="Saw J.H."/>
            <person name="Jorgensen S.L."/>
            <person name="Zaremba-Niedzwiedzka K."/>
            <person name="Martijn J."/>
            <person name="Lind A.E."/>
            <person name="van Eijk R."/>
            <person name="Schleper C."/>
            <person name="Guy L."/>
            <person name="Ettema T.J."/>
        </authorList>
    </citation>
    <scope>NUCLEOTIDE SEQUENCE</scope>
</reference>
<keyword evidence="1" id="KW-0472">Membrane</keyword>
<comment type="caution">
    <text evidence="2">The sequence shown here is derived from an EMBL/GenBank/DDBJ whole genome shotgun (WGS) entry which is preliminary data.</text>
</comment>
<proteinExistence type="predicted"/>
<evidence type="ECO:0000256" key="1">
    <source>
        <dbReference type="SAM" id="Phobius"/>
    </source>
</evidence>
<dbReference type="AlphaFoldDB" id="A0A0F9PPR6"/>
<organism evidence="2">
    <name type="scientific">marine sediment metagenome</name>
    <dbReference type="NCBI Taxonomy" id="412755"/>
    <lineage>
        <taxon>unclassified sequences</taxon>
        <taxon>metagenomes</taxon>
        <taxon>ecological metagenomes</taxon>
    </lineage>
</organism>
<protein>
    <submittedName>
        <fullName evidence="2">Uncharacterized protein</fullName>
    </submittedName>
</protein>
<feature type="transmembrane region" description="Helical" evidence="1">
    <location>
        <begin position="6"/>
        <end position="25"/>
    </location>
</feature>
<evidence type="ECO:0000313" key="2">
    <source>
        <dbReference type="EMBL" id="KKN32164.1"/>
    </source>
</evidence>
<keyword evidence="1" id="KW-1133">Transmembrane helix</keyword>
<keyword evidence="1" id="KW-0812">Transmembrane</keyword>
<gene>
    <name evidence="2" type="ORF">LCGC14_0816610</name>
</gene>
<dbReference type="EMBL" id="LAZR01002272">
    <property type="protein sequence ID" value="KKN32164.1"/>
    <property type="molecule type" value="Genomic_DNA"/>
</dbReference>
<name>A0A0F9PPR6_9ZZZZ</name>
<sequence length="30" mass="3240">MPIQVLLLILVAELAALGFLTWVALAEPFS</sequence>
<accession>A0A0F9PPR6</accession>